<feature type="compositionally biased region" description="Polar residues" evidence="6">
    <location>
        <begin position="217"/>
        <end position="228"/>
    </location>
</feature>
<comment type="caution">
    <text evidence="8">The sequence shown here is derived from an EMBL/GenBank/DDBJ whole genome shotgun (WGS) entry which is preliminary data.</text>
</comment>
<keyword evidence="3 5" id="KW-0863">Zinc-finger</keyword>
<dbReference type="PROSITE" id="PS50115">
    <property type="entry name" value="ARFGAP"/>
    <property type="match status" value="1"/>
</dbReference>
<dbReference type="Proteomes" id="UP000323000">
    <property type="component" value="Chromosome 9"/>
</dbReference>
<gene>
    <name evidence="8" type="ORF">EZV62_019556</name>
</gene>
<evidence type="ECO:0000256" key="6">
    <source>
        <dbReference type="SAM" id="MobiDB-lite"/>
    </source>
</evidence>
<dbReference type="GO" id="GO:0008270">
    <property type="term" value="F:zinc ion binding"/>
    <property type="evidence" value="ECO:0007669"/>
    <property type="project" value="UniProtKB-KW"/>
</dbReference>
<dbReference type="CDD" id="cd08831">
    <property type="entry name" value="ArfGap_ArfGap2_3_like"/>
    <property type="match status" value="1"/>
</dbReference>
<keyword evidence="9" id="KW-1185">Reference proteome</keyword>
<sequence>MASDISMDKNLLFRKLKAKSDNKMCFDCNAKNPTWASVTYGIFLCIDCSAVHRSLGVHISFVSAFTDIAAEEFGRRLSLIFSSPIMCCLKCSQGFEDSLIVSGCLMLSTNLDSWSAEQLKMMMFGGNNRAQAFFKQHGWTDGGKIEAKYTSRAADLYRQILSKEVAKSMAEEASLPSLPIASQSAQASNGLSDVKIQEDPKEISVGKKETHDVSVTPKFSSHSVTSSVKKPLGARKTGKTGGLGARKLTTKSSESLYDQKPEEPVVPVVSSTSSTSSVGPSYTSRFEYVENVQSTEMSSGDPQVLSHVAPPKASSFFSDYGMDNGFQKKSSSKVQVQETDEARKKFSNAKSISSAQYFGDQNKATDVETQATLQKFSGSTAISSADLFGDSGDSSIDLAASDLINRLSFQVFFFFFFCCCLRIA</sequence>
<dbReference type="SMART" id="SM00105">
    <property type="entry name" value="ArfGap"/>
    <property type="match status" value="1"/>
</dbReference>
<accession>A0A5C7HB69</accession>
<reference evidence="9" key="1">
    <citation type="journal article" date="2019" name="Gigascience">
        <title>De novo genome assembly of the endangered Acer yangbiense, a plant species with extremely small populations endemic to Yunnan Province, China.</title>
        <authorList>
            <person name="Yang J."/>
            <person name="Wariss H.M."/>
            <person name="Tao L."/>
            <person name="Zhang R."/>
            <person name="Yun Q."/>
            <person name="Hollingsworth P."/>
            <person name="Dao Z."/>
            <person name="Luo G."/>
            <person name="Guo H."/>
            <person name="Ma Y."/>
            <person name="Sun W."/>
        </authorList>
    </citation>
    <scope>NUCLEOTIDE SEQUENCE [LARGE SCALE GENOMIC DNA]</scope>
    <source>
        <strain evidence="9">cv. Malutang</strain>
    </source>
</reference>
<protein>
    <recommendedName>
        <fullName evidence="7">Arf-GAP domain-containing protein</fullName>
    </recommendedName>
</protein>
<evidence type="ECO:0000256" key="4">
    <source>
        <dbReference type="ARBA" id="ARBA00022833"/>
    </source>
</evidence>
<keyword evidence="1" id="KW-0343">GTPase activation</keyword>
<organism evidence="8 9">
    <name type="scientific">Acer yangbiense</name>
    <dbReference type="NCBI Taxonomy" id="1000413"/>
    <lineage>
        <taxon>Eukaryota</taxon>
        <taxon>Viridiplantae</taxon>
        <taxon>Streptophyta</taxon>
        <taxon>Embryophyta</taxon>
        <taxon>Tracheophyta</taxon>
        <taxon>Spermatophyta</taxon>
        <taxon>Magnoliopsida</taxon>
        <taxon>eudicotyledons</taxon>
        <taxon>Gunneridae</taxon>
        <taxon>Pentapetalae</taxon>
        <taxon>rosids</taxon>
        <taxon>malvids</taxon>
        <taxon>Sapindales</taxon>
        <taxon>Sapindaceae</taxon>
        <taxon>Hippocastanoideae</taxon>
        <taxon>Acereae</taxon>
        <taxon>Acer</taxon>
    </lineage>
</organism>
<feature type="region of interest" description="Disordered" evidence="6">
    <location>
        <begin position="204"/>
        <end position="281"/>
    </location>
</feature>
<name>A0A5C7HB69_9ROSI</name>
<dbReference type="AlphaFoldDB" id="A0A5C7HB69"/>
<proteinExistence type="predicted"/>
<dbReference type="PRINTS" id="PR00405">
    <property type="entry name" value="REVINTRACTNG"/>
</dbReference>
<keyword evidence="2" id="KW-0479">Metal-binding</keyword>
<feature type="domain" description="Arf-GAP" evidence="7">
    <location>
        <begin position="10"/>
        <end position="172"/>
    </location>
</feature>
<dbReference type="Pfam" id="PF01412">
    <property type="entry name" value="ArfGap"/>
    <property type="match status" value="2"/>
</dbReference>
<evidence type="ECO:0000256" key="2">
    <source>
        <dbReference type="ARBA" id="ARBA00022723"/>
    </source>
</evidence>
<dbReference type="InterPro" id="IPR038508">
    <property type="entry name" value="ArfGAP_dom_sf"/>
</dbReference>
<dbReference type="EMBL" id="VAHF01000009">
    <property type="protein sequence ID" value="TXG54300.1"/>
    <property type="molecule type" value="Genomic_DNA"/>
</dbReference>
<evidence type="ECO:0000313" key="8">
    <source>
        <dbReference type="EMBL" id="TXG54300.1"/>
    </source>
</evidence>
<evidence type="ECO:0000259" key="7">
    <source>
        <dbReference type="PROSITE" id="PS50115"/>
    </source>
</evidence>
<evidence type="ECO:0000256" key="3">
    <source>
        <dbReference type="ARBA" id="ARBA00022771"/>
    </source>
</evidence>
<keyword evidence="4" id="KW-0862">Zinc</keyword>
<dbReference type="GO" id="GO:0048205">
    <property type="term" value="P:COPI coating of Golgi vesicle"/>
    <property type="evidence" value="ECO:0007669"/>
    <property type="project" value="TreeGrafter"/>
</dbReference>
<evidence type="ECO:0000313" key="9">
    <source>
        <dbReference type="Proteomes" id="UP000323000"/>
    </source>
</evidence>
<dbReference type="GO" id="GO:0005096">
    <property type="term" value="F:GTPase activator activity"/>
    <property type="evidence" value="ECO:0007669"/>
    <property type="project" value="UniProtKB-KW"/>
</dbReference>
<dbReference type="SUPFAM" id="SSF57863">
    <property type="entry name" value="ArfGap/RecO-like zinc finger"/>
    <property type="match status" value="2"/>
</dbReference>
<dbReference type="PANTHER" id="PTHR45686">
    <property type="entry name" value="ADP-RIBOSYLATION FACTOR GTPASE ACTIVATING PROTEIN 3, ISOFORM H-RELATED"/>
    <property type="match status" value="1"/>
</dbReference>
<dbReference type="GO" id="GO:0000139">
    <property type="term" value="C:Golgi membrane"/>
    <property type="evidence" value="ECO:0007669"/>
    <property type="project" value="GOC"/>
</dbReference>
<evidence type="ECO:0000256" key="1">
    <source>
        <dbReference type="ARBA" id="ARBA00022468"/>
    </source>
</evidence>
<feature type="compositionally biased region" description="Low complexity" evidence="6">
    <location>
        <begin position="265"/>
        <end position="281"/>
    </location>
</feature>
<dbReference type="PANTHER" id="PTHR45686:SF4">
    <property type="entry name" value="ADP-RIBOSYLATION FACTOR GTPASE ACTIVATING PROTEIN 3, ISOFORM H"/>
    <property type="match status" value="1"/>
</dbReference>
<dbReference type="Gene3D" id="1.10.220.150">
    <property type="entry name" value="Arf GTPase activating protein"/>
    <property type="match status" value="1"/>
</dbReference>
<dbReference type="InterPro" id="IPR001164">
    <property type="entry name" value="ArfGAP_dom"/>
</dbReference>
<dbReference type="InterPro" id="IPR037278">
    <property type="entry name" value="ARFGAP/RecO"/>
</dbReference>
<evidence type="ECO:0000256" key="5">
    <source>
        <dbReference type="PROSITE-ProRule" id="PRU00288"/>
    </source>
</evidence>
<dbReference type="OrthoDB" id="983479at2759"/>